<name>A0A549YH50_9BACI</name>
<organism evidence="2 3">
    <name type="scientific">Lentibacillus cibarius</name>
    <dbReference type="NCBI Taxonomy" id="2583219"/>
    <lineage>
        <taxon>Bacteria</taxon>
        <taxon>Bacillati</taxon>
        <taxon>Bacillota</taxon>
        <taxon>Bacilli</taxon>
        <taxon>Bacillales</taxon>
        <taxon>Bacillaceae</taxon>
        <taxon>Lentibacillus</taxon>
    </lineage>
</organism>
<dbReference type="AlphaFoldDB" id="A0A549YH50"/>
<dbReference type="PANTHER" id="PTHR37804">
    <property type="entry name" value="CDAA REGULATORY PROTEIN CDAR"/>
    <property type="match status" value="1"/>
</dbReference>
<keyword evidence="1" id="KW-1133">Transmembrane helix</keyword>
<dbReference type="Gene3D" id="2.170.120.30">
    <property type="match status" value="2"/>
</dbReference>
<evidence type="ECO:0000313" key="2">
    <source>
        <dbReference type="EMBL" id="TRM11221.1"/>
    </source>
</evidence>
<evidence type="ECO:0008006" key="4">
    <source>
        <dbReference type="Google" id="ProtNLM"/>
    </source>
</evidence>
<dbReference type="InterPro" id="IPR053154">
    <property type="entry name" value="c-di-AMP_regulator"/>
</dbReference>
<accession>A0A549YH50</accession>
<dbReference type="EMBL" id="VJMZ01000001">
    <property type="protein sequence ID" value="TRM11221.1"/>
    <property type="molecule type" value="Genomic_DNA"/>
</dbReference>
<reference evidence="2 3" key="1">
    <citation type="submission" date="2019-07" db="EMBL/GenBank/DDBJ databases">
        <title>Genomic analysis of Lentibacillus sp. NKC851-2.</title>
        <authorList>
            <person name="Oh Y.J."/>
        </authorList>
    </citation>
    <scope>NUCLEOTIDE SEQUENCE [LARGE SCALE GENOMIC DNA]</scope>
    <source>
        <strain evidence="2 3">NKC851-2</strain>
    </source>
</reference>
<keyword evidence="1" id="KW-0472">Membrane</keyword>
<evidence type="ECO:0000313" key="3">
    <source>
        <dbReference type="Proteomes" id="UP000319280"/>
    </source>
</evidence>
<keyword evidence="3" id="KW-1185">Reference proteome</keyword>
<evidence type="ECO:0000256" key="1">
    <source>
        <dbReference type="SAM" id="Phobius"/>
    </source>
</evidence>
<dbReference type="PANTHER" id="PTHR37804:SF1">
    <property type="entry name" value="CDAA REGULATORY PROTEIN CDAR"/>
    <property type="match status" value="1"/>
</dbReference>
<comment type="caution">
    <text evidence="2">The sequence shown here is derived from an EMBL/GenBank/DDBJ whole genome shotgun (WGS) entry which is preliminary data.</text>
</comment>
<proteinExistence type="predicted"/>
<dbReference type="Pfam" id="PF07949">
    <property type="entry name" value="YbbR"/>
    <property type="match status" value="3"/>
</dbReference>
<dbReference type="RefSeq" id="WP_142790378.1">
    <property type="nucleotide sequence ID" value="NZ_VJMZ01000001.1"/>
</dbReference>
<dbReference type="Gene3D" id="2.170.120.40">
    <property type="entry name" value="YbbR-like domain"/>
    <property type="match status" value="2"/>
</dbReference>
<dbReference type="InterPro" id="IPR012505">
    <property type="entry name" value="YbbR"/>
</dbReference>
<protein>
    <recommendedName>
        <fullName evidence="4">YbbR-like domain-containing protein</fullName>
    </recommendedName>
</protein>
<keyword evidence="1" id="KW-0812">Transmembrane</keyword>
<feature type="transmembrane region" description="Helical" evidence="1">
    <location>
        <begin position="9"/>
        <end position="26"/>
    </location>
</feature>
<gene>
    <name evidence="2" type="ORF">FH966_05580</name>
</gene>
<dbReference type="Proteomes" id="UP000319280">
    <property type="component" value="Unassembled WGS sequence"/>
</dbReference>
<sequence length="408" mass="44651">MDNWFKSPWFVRAISLAFAISLYVFVQVEMDQYQNESRLLPNSNADVQTIENVPVNIRIDGERFVVSGVPEFAAVSLEGSTGTLTATARNQNFDIYVNLEGLEAGTHTVELKHTGIPDELNVYIEPKTIEVTIEERASKKFPVAVDYINEDEFPEGYQIESSQTEPQQVTITSSKEVINQIAIVKAFVDVAGVKESIDSREVPVKVYDARGNELNTRIEPSSVNVSVTISNPNKTVPVSVATAGELPDGYSLASISANMDKVKVFGTSDVLQNIEEVKTEKIDLTDLNTSGTIDTKLALPDGASVSGDGSVEVTVELERNKTFKNVPVTIENLDDGQDIAFINPETPEMDLNVIGNVDNLSKVSKDDLRIVLDAEGLDNGEHEIPVKISVPDNVNARGEYEQVTIDIS</sequence>